<reference evidence="2 3" key="1">
    <citation type="journal article" date="2013" name="Genome Announc.">
        <title>The Draft Genome Sequence of Sphingomonas paucimobilis Strain HER1398 (Proteobacteria), Host to the Giant PAU Phage, Indicates That It Is a Member of the Genus Sphingobacterium (Bacteroidetes).</title>
        <authorList>
            <person name="White R.A.III."/>
            <person name="Suttle C.A."/>
        </authorList>
    </citation>
    <scope>NUCLEOTIDE SEQUENCE [LARGE SCALE GENOMIC DNA]</scope>
    <source>
        <strain evidence="2 3">HER1398</strain>
    </source>
</reference>
<feature type="region of interest" description="Disordered" evidence="1">
    <location>
        <begin position="1"/>
        <end position="29"/>
    </location>
</feature>
<accession>U2J806</accession>
<feature type="compositionally biased region" description="Basic and acidic residues" evidence="1">
    <location>
        <begin position="18"/>
        <end position="29"/>
    </location>
</feature>
<dbReference type="Proteomes" id="UP000016584">
    <property type="component" value="Unassembled WGS sequence"/>
</dbReference>
<proteinExistence type="predicted"/>
<gene>
    <name evidence="2" type="ORF">M472_08430</name>
</gene>
<evidence type="ECO:0000313" key="3">
    <source>
        <dbReference type="Proteomes" id="UP000016584"/>
    </source>
</evidence>
<evidence type="ECO:0000313" key="2">
    <source>
        <dbReference type="EMBL" id="ERJ58793.1"/>
    </source>
</evidence>
<evidence type="ECO:0000256" key="1">
    <source>
        <dbReference type="SAM" id="MobiDB-lite"/>
    </source>
</evidence>
<name>U2J806_9SPHI</name>
<keyword evidence="3" id="KW-1185">Reference proteome</keyword>
<dbReference type="EMBL" id="ATDL01000015">
    <property type="protein sequence ID" value="ERJ58793.1"/>
    <property type="molecule type" value="Genomic_DNA"/>
</dbReference>
<dbReference type="AlphaFoldDB" id="U2J806"/>
<sequence length="49" mass="5419">MNRNDENKKKSNGAQCTLEKEKNAAREDGGVCHSNCSRAGNGKRRVKPM</sequence>
<protein>
    <submittedName>
        <fullName evidence="2">Uncharacterized protein</fullName>
    </submittedName>
</protein>
<organism evidence="2 3">
    <name type="scientific">Sphingobacterium paucimobilis HER1398</name>
    <dbReference type="NCBI Taxonomy" id="1346330"/>
    <lineage>
        <taxon>Bacteria</taxon>
        <taxon>Pseudomonadati</taxon>
        <taxon>Bacteroidota</taxon>
        <taxon>Sphingobacteriia</taxon>
        <taxon>Sphingobacteriales</taxon>
        <taxon>Sphingobacteriaceae</taxon>
        <taxon>Sphingobacterium</taxon>
    </lineage>
</organism>
<comment type="caution">
    <text evidence="2">The sequence shown here is derived from an EMBL/GenBank/DDBJ whole genome shotgun (WGS) entry which is preliminary data.</text>
</comment>
<dbReference type="STRING" id="1346330.M472_08430"/>